<evidence type="ECO:0000256" key="1">
    <source>
        <dbReference type="ARBA" id="ARBA00004370"/>
    </source>
</evidence>
<dbReference type="InterPro" id="IPR001251">
    <property type="entry name" value="CRAL-TRIO_dom"/>
</dbReference>
<dbReference type="SUPFAM" id="SSF52087">
    <property type="entry name" value="CRAL/TRIO domain"/>
    <property type="match status" value="1"/>
</dbReference>
<keyword evidence="3 5" id="KW-1133">Transmembrane helix</keyword>
<reference evidence="7 8" key="1">
    <citation type="submission" date="2024-05" db="EMBL/GenBank/DDBJ databases">
        <title>Culex pipiens pipiens assembly and annotation.</title>
        <authorList>
            <person name="Alout H."/>
            <person name="Durand T."/>
        </authorList>
    </citation>
    <scope>NUCLEOTIDE SEQUENCE [LARGE SCALE GENOMIC DNA]</scope>
    <source>
        <strain evidence="7">HA-2024</strain>
        <tissue evidence="7">Whole body</tissue>
    </source>
</reference>
<dbReference type="Gene3D" id="3.40.525.10">
    <property type="entry name" value="CRAL-TRIO lipid binding domain"/>
    <property type="match status" value="1"/>
</dbReference>
<feature type="transmembrane region" description="Helical" evidence="5">
    <location>
        <begin position="267"/>
        <end position="284"/>
    </location>
</feature>
<dbReference type="InterPro" id="IPR036273">
    <property type="entry name" value="CRAL/TRIO_N_dom_sf"/>
</dbReference>
<dbReference type="InterPro" id="IPR023214">
    <property type="entry name" value="HAD_sf"/>
</dbReference>
<feature type="transmembrane region" description="Helical" evidence="5">
    <location>
        <begin position="231"/>
        <end position="247"/>
    </location>
</feature>
<accession>A0ABD1CPH6</accession>
<comment type="caution">
    <text evidence="7">The sequence shown here is derived from an EMBL/GenBank/DDBJ whole genome shotgun (WGS) entry which is preliminary data.</text>
</comment>
<dbReference type="GO" id="GO:0005388">
    <property type="term" value="F:P-type calcium transporter activity"/>
    <property type="evidence" value="ECO:0007669"/>
    <property type="project" value="UniProtKB-EC"/>
</dbReference>
<dbReference type="PRINTS" id="PR00119">
    <property type="entry name" value="CATATPASE"/>
</dbReference>
<dbReference type="InterPro" id="IPR036412">
    <property type="entry name" value="HAD-like_sf"/>
</dbReference>
<evidence type="ECO:0000256" key="5">
    <source>
        <dbReference type="SAM" id="Phobius"/>
    </source>
</evidence>
<comment type="subcellular location">
    <subcellularLocation>
        <location evidence="1">Membrane</location>
    </subcellularLocation>
</comment>
<keyword evidence="4 5" id="KW-0472">Membrane</keyword>
<dbReference type="EMBL" id="JBEHCU010010374">
    <property type="protein sequence ID" value="KAL1378314.1"/>
    <property type="molecule type" value="Genomic_DNA"/>
</dbReference>
<dbReference type="Gene3D" id="3.40.50.1000">
    <property type="entry name" value="HAD superfamily/HAD-like"/>
    <property type="match status" value="1"/>
</dbReference>
<dbReference type="GO" id="GO:0016020">
    <property type="term" value="C:membrane"/>
    <property type="evidence" value="ECO:0007669"/>
    <property type="project" value="UniProtKB-SubCell"/>
</dbReference>
<dbReference type="SUPFAM" id="SSF56784">
    <property type="entry name" value="HAD-like"/>
    <property type="match status" value="1"/>
</dbReference>
<name>A0ABD1CPH6_CULPP</name>
<evidence type="ECO:0000256" key="2">
    <source>
        <dbReference type="ARBA" id="ARBA00022692"/>
    </source>
</evidence>
<evidence type="ECO:0000256" key="4">
    <source>
        <dbReference type="ARBA" id="ARBA00023136"/>
    </source>
</evidence>
<feature type="domain" description="CRAL-TRIO" evidence="6">
    <location>
        <begin position="375"/>
        <end position="537"/>
    </location>
</feature>
<feature type="transmembrane region" description="Helical" evidence="5">
    <location>
        <begin position="127"/>
        <end position="147"/>
    </location>
</feature>
<evidence type="ECO:0000313" key="7">
    <source>
        <dbReference type="EMBL" id="KAL1378314.1"/>
    </source>
</evidence>
<dbReference type="PRINTS" id="PR00120">
    <property type="entry name" value="HATPASE"/>
</dbReference>
<sequence length="580" mass="65876">MFASKIGLDIVHMQAMSGHDIDQLSELQLEKVINTVSVFYRVTPKHKLSIVKALQQNGHIVGMTGDGVNDGVALKRADIGIAMGKNGTDVCKEAADMILVDDDFHTIIAAIEEGKGIFYNIRNFVRFQLSTSIAALSLIALSTLMGISNPLNAMQILWINIIMDGPPAQSLGVEPVDQDVLKQKPRNVKQPMISKSLIINVLLSAGIIILGTLWVFQREMADGTGVTSRDTTMTFTCFVLFDMWNALSCRSQTKSVFQIGLFTNRMFLLAVGFSLLGQLLVIYFPPLQMVFQTEALSAMDLVFLVSLTSSVFIVSELKNDNRLLGHHLPTISDTTVHRFLHCNYYDEEKTKITIENYYTMRTRFRDLFSNPDLLCDEFQNAMSFADFIPLPQTTPEGYKVVLFRLSDTDPSHFSQRNLLRFSHICMQQALEEHGMAAGHVIINDMTGMSLGHMRRMELFMSKNHMTFIQEAAPIRLKGSHMVNVVPFVDTLMKLMKPMMKRELYELVHLHQHKESLFPFVPQECLPAEYGGNAGTFKELRDNFYAKLLSNRDHFIRYDQENLVDDSKRPEQRGWFSMFRR</sequence>
<dbReference type="InterPro" id="IPR036865">
    <property type="entry name" value="CRAL-TRIO_dom_sf"/>
</dbReference>
<dbReference type="SUPFAM" id="SSF46938">
    <property type="entry name" value="CRAL/TRIO N-terminal domain"/>
    <property type="match status" value="1"/>
</dbReference>
<proteinExistence type="predicted"/>
<dbReference type="Proteomes" id="UP001562425">
    <property type="component" value="Unassembled WGS sequence"/>
</dbReference>
<dbReference type="PROSITE" id="PS50191">
    <property type="entry name" value="CRAL_TRIO"/>
    <property type="match status" value="1"/>
</dbReference>
<evidence type="ECO:0000259" key="6">
    <source>
        <dbReference type="PROSITE" id="PS50191"/>
    </source>
</evidence>
<dbReference type="PANTHER" id="PTHR42861">
    <property type="entry name" value="CALCIUM-TRANSPORTING ATPASE"/>
    <property type="match status" value="1"/>
</dbReference>
<keyword evidence="2 5" id="KW-0812">Transmembrane</keyword>
<dbReference type="CDD" id="cd00170">
    <property type="entry name" value="SEC14"/>
    <property type="match status" value="1"/>
</dbReference>
<evidence type="ECO:0000256" key="3">
    <source>
        <dbReference type="ARBA" id="ARBA00022989"/>
    </source>
</evidence>
<protein>
    <recommendedName>
        <fullName evidence="6">CRAL-TRIO domain-containing protein</fullName>
    </recommendedName>
</protein>
<keyword evidence="8" id="KW-1185">Reference proteome</keyword>
<dbReference type="Gene3D" id="1.20.1110.10">
    <property type="entry name" value="Calcium-transporting ATPase, transmembrane domain"/>
    <property type="match status" value="1"/>
</dbReference>
<dbReference type="Pfam" id="PF00650">
    <property type="entry name" value="CRAL_TRIO"/>
    <property type="match status" value="1"/>
</dbReference>
<gene>
    <name evidence="7" type="ORF">pipiens_015659</name>
</gene>
<dbReference type="SUPFAM" id="SSF81665">
    <property type="entry name" value="Calcium ATPase, transmembrane domain M"/>
    <property type="match status" value="1"/>
</dbReference>
<dbReference type="InterPro" id="IPR006068">
    <property type="entry name" value="ATPase_P-typ_cation-transptr_C"/>
</dbReference>
<evidence type="ECO:0000313" key="8">
    <source>
        <dbReference type="Proteomes" id="UP001562425"/>
    </source>
</evidence>
<organism evidence="7 8">
    <name type="scientific">Culex pipiens pipiens</name>
    <name type="common">Northern house mosquito</name>
    <dbReference type="NCBI Taxonomy" id="38569"/>
    <lineage>
        <taxon>Eukaryota</taxon>
        <taxon>Metazoa</taxon>
        <taxon>Ecdysozoa</taxon>
        <taxon>Arthropoda</taxon>
        <taxon>Hexapoda</taxon>
        <taxon>Insecta</taxon>
        <taxon>Pterygota</taxon>
        <taxon>Neoptera</taxon>
        <taxon>Endopterygota</taxon>
        <taxon>Diptera</taxon>
        <taxon>Nematocera</taxon>
        <taxon>Culicoidea</taxon>
        <taxon>Culicidae</taxon>
        <taxon>Culicinae</taxon>
        <taxon>Culicini</taxon>
        <taxon>Culex</taxon>
        <taxon>Culex</taxon>
    </lineage>
</organism>
<dbReference type="Pfam" id="PF00689">
    <property type="entry name" value="Cation_ATPase_C"/>
    <property type="match status" value="1"/>
</dbReference>
<feature type="transmembrane region" description="Helical" evidence="5">
    <location>
        <begin position="197"/>
        <end position="216"/>
    </location>
</feature>
<dbReference type="InterPro" id="IPR001757">
    <property type="entry name" value="P_typ_ATPase"/>
</dbReference>
<dbReference type="NCBIfam" id="TIGR01494">
    <property type="entry name" value="ATPase_P-type"/>
    <property type="match status" value="1"/>
</dbReference>
<dbReference type="AlphaFoldDB" id="A0ABD1CPH6"/>
<dbReference type="SMART" id="SM00516">
    <property type="entry name" value="SEC14"/>
    <property type="match status" value="1"/>
</dbReference>
<dbReference type="InterPro" id="IPR023298">
    <property type="entry name" value="ATPase_P-typ_TM_dom_sf"/>
</dbReference>